<proteinExistence type="predicted"/>
<feature type="region of interest" description="Disordered" evidence="1">
    <location>
        <begin position="33"/>
        <end position="56"/>
    </location>
</feature>
<evidence type="ECO:0000313" key="2">
    <source>
        <dbReference type="EMBL" id="KAF2809318.1"/>
    </source>
</evidence>
<feature type="region of interest" description="Disordered" evidence="1">
    <location>
        <begin position="268"/>
        <end position="288"/>
    </location>
</feature>
<dbReference type="GeneID" id="54467345"/>
<dbReference type="AlphaFoldDB" id="A0A6A6YLA5"/>
<name>A0A6A6YLA5_9PEZI</name>
<feature type="region of interest" description="Disordered" evidence="1">
    <location>
        <begin position="226"/>
        <end position="251"/>
    </location>
</feature>
<dbReference type="RefSeq" id="XP_033576282.1">
    <property type="nucleotide sequence ID" value="XM_033726452.1"/>
</dbReference>
<evidence type="ECO:0000256" key="1">
    <source>
        <dbReference type="SAM" id="MobiDB-lite"/>
    </source>
</evidence>
<evidence type="ECO:0000313" key="3">
    <source>
        <dbReference type="Proteomes" id="UP000504636"/>
    </source>
</evidence>
<feature type="compositionally biased region" description="Basic and acidic residues" evidence="1">
    <location>
        <begin position="34"/>
        <end position="44"/>
    </location>
</feature>
<sequence length="387" mass="41937">MPAGGNWRRWTRKEECEVEGFCWRGGQRVRAKRRQEARARRHASDGPGLNAAGSPPGLWRVQIAIDGGPCYWQIATGLAAGWGVGTGELSRWGHSLDVEGRRGPLGRRCVAGRSWRAGRMHAGTLDAGRWTLDAGRRPATTARDDGLRRRPPTTASIDGWARWSGCFCGVEGIVLTCASPDFTGWPATRPLLLTGVRPHTSPAPARTARPQIAGLAAMLKGSVSSCPLRNAGRRSGGSSQEPTSEEIRGRDASSALWFHHNAIGAGAAHATQNPPVPHRSQRPGPRLAQSARMAFVAVVCSTPGRPLPPRPPADAQFPRSGLLLLQPRRDNLAYRRRRRHLSLVTHGRRGARCAAVAGRQSTRPLVGRPPARLQLHQLHQHSAPRHG</sequence>
<dbReference type="Proteomes" id="UP000504636">
    <property type="component" value="Unplaced"/>
</dbReference>
<keyword evidence="3" id="KW-1185">Reference proteome</keyword>
<accession>A0A6A6YLA5</accession>
<gene>
    <name evidence="2 4" type="ORF">BDZ99DRAFT_531435</name>
</gene>
<reference evidence="4" key="3">
    <citation type="submission" date="2025-04" db="UniProtKB">
        <authorList>
            <consortium name="RefSeq"/>
        </authorList>
    </citation>
    <scope>IDENTIFICATION</scope>
    <source>
        <strain evidence="4">CBS 304.34</strain>
    </source>
</reference>
<reference evidence="2 4" key="1">
    <citation type="journal article" date="2020" name="Stud. Mycol.">
        <title>101 Dothideomycetes genomes: a test case for predicting lifestyles and emergence of pathogens.</title>
        <authorList>
            <person name="Haridas S."/>
            <person name="Albert R."/>
            <person name="Binder M."/>
            <person name="Bloem J."/>
            <person name="Labutti K."/>
            <person name="Salamov A."/>
            <person name="Andreopoulos B."/>
            <person name="Baker S."/>
            <person name="Barry K."/>
            <person name="Bills G."/>
            <person name="Bluhm B."/>
            <person name="Cannon C."/>
            <person name="Castanera R."/>
            <person name="Culley D."/>
            <person name="Daum C."/>
            <person name="Ezra D."/>
            <person name="Gonzalez J."/>
            <person name="Henrissat B."/>
            <person name="Kuo A."/>
            <person name="Liang C."/>
            <person name="Lipzen A."/>
            <person name="Lutzoni F."/>
            <person name="Magnuson J."/>
            <person name="Mondo S."/>
            <person name="Nolan M."/>
            <person name="Ohm R."/>
            <person name="Pangilinan J."/>
            <person name="Park H.-J."/>
            <person name="Ramirez L."/>
            <person name="Alfaro M."/>
            <person name="Sun H."/>
            <person name="Tritt A."/>
            <person name="Yoshinaga Y."/>
            <person name="Zwiers L.-H."/>
            <person name="Turgeon B."/>
            <person name="Goodwin S."/>
            <person name="Spatafora J."/>
            <person name="Crous P."/>
            <person name="Grigoriev I."/>
        </authorList>
    </citation>
    <scope>NUCLEOTIDE SEQUENCE</scope>
    <source>
        <strain evidence="2 4">CBS 304.34</strain>
    </source>
</reference>
<protein>
    <submittedName>
        <fullName evidence="2 4">Uncharacterized protein</fullName>
    </submittedName>
</protein>
<reference evidence="4" key="2">
    <citation type="submission" date="2020-04" db="EMBL/GenBank/DDBJ databases">
        <authorList>
            <consortium name="NCBI Genome Project"/>
        </authorList>
    </citation>
    <scope>NUCLEOTIDE SEQUENCE</scope>
    <source>
        <strain evidence="4">CBS 304.34</strain>
    </source>
</reference>
<organism evidence="2">
    <name type="scientific">Mytilinidion resinicola</name>
    <dbReference type="NCBI Taxonomy" id="574789"/>
    <lineage>
        <taxon>Eukaryota</taxon>
        <taxon>Fungi</taxon>
        <taxon>Dikarya</taxon>
        <taxon>Ascomycota</taxon>
        <taxon>Pezizomycotina</taxon>
        <taxon>Dothideomycetes</taxon>
        <taxon>Pleosporomycetidae</taxon>
        <taxon>Mytilinidiales</taxon>
        <taxon>Mytilinidiaceae</taxon>
        <taxon>Mytilinidion</taxon>
    </lineage>
</organism>
<evidence type="ECO:0000313" key="4">
    <source>
        <dbReference type="RefSeq" id="XP_033576282.1"/>
    </source>
</evidence>
<dbReference type="EMBL" id="MU003701">
    <property type="protein sequence ID" value="KAF2809318.1"/>
    <property type="molecule type" value="Genomic_DNA"/>
</dbReference>